<keyword evidence="3" id="KW-1185">Reference proteome</keyword>
<dbReference type="RefSeq" id="WP_039372704.1">
    <property type="nucleotide sequence ID" value="NZ_CP047385.1"/>
</dbReference>
<name>A0ABX6HQ21_9BURK</name>
<evidence type="ECO:0000313" key="3">
    <source>
        <dbReference type="Proteomes" id="UP000035080"/>
    </source>
</evidence>
<sequence>MTTMAADWRGSEIGETAAQTHASTQVQRRGSDAAAQAMPPAIEQATQDWADLYGVHTSQLIRLGNQCTRYGLIELGGHRFIVGPTATPGEARVLTRMLKARPQIGAIFCVEPGVMQPPADSAHLLRESRQTGYAERPIHEYFSSVIHRSPPASDAAATRAQPAPVPLDGGLSHVQFMEFVGMERFDAEIPREVLWDAGRGVAAFMRENPGKVAMVCSERGIARPCAVIASAALLLTNGDAALRASLREQVVGQRAKYSDHHINLAARSLDLIAEFARLLEVLRTPGRGDLDQERKIHLLKARLPAQTVGQYGDGDEAGDEARLTLAALLEDNFDRVSPALMSGGLPPDTAMLWLCDEFTVQRGVRFLTPSYTYGHVDRISQASIDPDHRNAIRLVSVDDDGLTCDNKYYDAASVADWYRHCRLRSNVMSNPVSRAPVVALLVHEGELARLEPLFRRGTA</sequence>
<protein>
    <recommendedName>
        <fullName evidence="4">Helicase</fullName>
    </recommendedName>
</protein>
<feature type="compositionally biased region" description="Polar residues" evidence="1">
    <location>
        <begin position="17"/>
        <end position="28"/>
    </location>
</feature>
<accession>A0ABX6HQ21</accession>
<feature type="region of interest" description="Disordered" evidence="1">
    <location>
        <begin position="1"/>
        <end position="37"/>
    </location>
</feature>
<reference evidence="2 3" key="1">
    <citation type="journal article" date="2015" name="Genome Announc.">
        <title>Genome Sequences of Two Pandoraea pnomenusa Isolates Recovered 11 Months Apart from a Cystic Fibrosis Patient.</title>
        <authorList>
            <person name="Ee R."/>
            <person name="Ambrose M."/>
            <person name="Lazenby J."/>
            <person name="Williams P."/>
            <person name="Chan K.G."/>
            <person name="Roddam L."/>
        </authorList>
    </citation>
    <scope>NUCLEOTIDE SEQUENCE [LARGE SCALE GENOMIC DNA]</scope>
    <source>
        <strain evidence="2 3">6399</strain>
    </source>
</reference>
<gene>
    <name evidence="2" type="ORF">PI93_009995</name>
</gene>
<evidence type="ECO:0000256" key="1">
    <source>
        <dbReference type="SAM" id="MobiDB-lite"/>
    </source>
</evidence>
<evidence type="ECO:0000313" key="2">
    <source>
        <dbReference type="EMBL" id="QHF12928.1"/>
    </source>
</evidence>
<proteinExistence type="predicted"/>
<dbReference type="Proteomes" id="UP000035080">
    <property type="component" value="Chromosome"/>
</dbReference>
<dbReference type="EMBL" id="CP047385">
    <property type="protein sequence ID" value="QHF12928.1"/>
    <property type="molecule type" value="Genomic_DNA"/>
</dbReference>
<organism evidence="2 3">
    <name type="scientific">Pandoraea fibrosis</name>
    <dbReference type="NCBI Taxonomy" id="1891094"/>
    <lineage>
        <taxon>Bacteria</taxon>
        <taxon>Pseudomonadati</taxon>
        <taxon>Pseudomonadota</taxon>
        <taxon>Betaproteobacteria</taxon>
        <taxon>Burkholderiales</taxon>
        <taxon>Burkholderiaceae</taxon>
        <taxon>Pandoraea</taxon>
    </lineage>
</organism>
<evidence type="ECO:0008006" key="4">
    <source>
        <dbReference type="Google" id="ProtNLM"/>
    </source>
</evidence>